<dbReference type="InterPro" id="IPR036465">
    <property type="entry name" value="vWFA_dom_sf"/>
</dbReference>
<feature type="compositionally biased region" description="Basic residues" evidence="1">
    <location>
        <begin position="1"/>
        <end position="11"/>
    </location>
</feature>
<dbReference type="Gene3D" id="3.40.50.410">
    <property type="entry name" value="von Willebrand factor, type A domain"/>
    <property type="match status" value="1"/>
</dbReference>
<reference evidence="3 4" key="1">
    <citation type="submission" date="2024-03" db="EMBL/GenBank/DDBJ databases">
        <title>Draft genome sequence of Pseudonocardia sp. DW16-2.</title>
        <authorList>
            <person name="Duangmal K."/>
        </authorList>
    </citation>
    <scope>NUCLEOTIDE SEQUENCE [LARGE SCALE GENOMIC DNA]</scope>
    <source>
        <strain evidence="3 4">DW16-2</strain>
    </source>
</reference>
<gene>
    <name evidence="3" type="ORF">WJX68_17325</name>
</gene>
<dbReference type="SMART" id="SM00327">
    <property type="entry name" value="VWA"/>
    <property type="match status" value="1"/>
</dbReference>
<protein>
    <submittedName>
        <fullName evidence="3">VWA domain-containing protein</fullName>
    </submittedName>
</protein>
<feature type="region of interest" description="Disordered" evidence="1">
    <location>
        <begin position="399"/>
        <end position="421"/>
    </location>
</feature>
<feature type="region of interest" description="Disordered" evidence="1">
    <location>
        <begin position="1"/>
        <end position="26"/>
    </location>
</feature>
<feature type="compositionally biased region" description="Low complexity" evidence="1">
    <location>
        <begin position="408"/>
        <end position="419"/>
    </location>
</feature>
<organism evidence="3 4">
    <name type="scientific">Pseudonocardia spirodelae</name>
    <dbReference type="NCBI Taxonomy" id="3133431"/>
    <lineage>
        <taxon>Bacteria</taxon>
        <taxon>Bacillati</taxon>
        <taxon>Actinomycetota</taxon>
        <taxon>Actinomycetes</taxon>
        <taxon>Pseudonocardiales</taxon>
        <taxon>Pseudonocardiaceae</taxon>
        <taxon>Pseudonocardia</taxon>
    </lineage>
</organism>
<dbReference type="Pfam" id="PF13519">
    <property type="entry name" value="VWA_2"/>
    <property type="match status" value="1"/>
</dbReference>
<keyword evidence="4" id="KW-1185">Reference proteome</keyword>
<dbReference type="EMBL" id="JBBJUP010000014">
    <property type="protein sequence ID" value="MEJ8280707.1"/>
    <property type="molecule type" value="Genomic_DNA"/>
</dbReference>
<dbReference type="SUPFAM" id="SSF53300">
    <property type="entry name" value="vWA-like"/>
    <property type="match status" value="1"/>
</dbReference>
<dbReference type="Proteomes" id="UP001364211">
    <property type="component" value="Unassembled WGS sequence"/>
</dbReference>
<comment type="caution">
    <text evidence="3">The sequence shown here is derived from an EMBL/GenBank/DDBJ whole genome shotgun (WGS) entry which is preliminary data.</text>
</comment>
<accession>A0ABU8T9S8</accession>
<dbReference type="RefSeq" id="WP_340292151.1">
    <property type="nucleotide sequence ID" value="NZ_JBBJUP010000014.1"/>
</dbReference>
<feature type="compositionally biased region" description="Low complexity" evidence="1">
    <location>
        <begin position="12"/>
        <end position="21"/>
    </location>
</feature>
<evidence type="ECO:0000259" key="2">
    <source>
        <dbReference type="SMART" id="SM00327"/>
    </source>
</evidence>
<name>A0ABU8T9S8_9PSEU</name>
<evidence type="ECO:0000313" key="3">
    <source>
        <dbReference type="EMBL" id="MEJ8280707.1"/>
    </source>
</evidence>
<dbReference type="CDD" id="cd00198">
    <property type="entry name" value="vWFA"/>
    <property type="match status" value="1"/>
</dbReference>
<evidence type="ECO:0000313" key="4">
    <source>
        <dbReference type="Proteomes" id="UP001364211"/>
    </source>
</evidence>
<proteinExistence type="predicted"/>
<dbReference type="InterPro" id="IPR002035">
    <property type="entry name" value="VWF_A"/>
</dbReference>
<feature type="domain" description="VWFA" evidence="2">
    <location>
        <begin position="465"/>
        <end position="647"/>
    </location>
</feature>
<evidence type="ECO:0000256" key="1">
    <source>
        <dbReference type="SAM" id="MobiDB-lite"/>
    </source>
</evidence>
<sequence>MADPRRRRRRYAYGPYAGGPDPLAPPYDIRAAMDQIGRDVMEGSSPRQALQELLRRGLDGRRGLDDLTRRVWERRRDLQRDNRIDGTLQEVRELLARALDAEREALGNEDSDDARFREMQLDALPPDTGGAVRELNSYDWRSSDAREAYQEIRDLLGREMLDQRFEGMKQAMQNATPADVERINAMLDDLNDLLDRHARGEDTTEQFAEFMGKHGEHFPENPQNTEELVDALAARSAAAARMMNSMSAEQRAELAELAQQAFGDPRLAQSLARLDARLQGLRPGEDWSGEGNFRGENPMGMGEATRAMEELGQLDALAEQLAQSYPGARMEDIDLDALTGMLGPEAAADARTLAELERELQRQDLFRRAPDGSLLLSPKALRTLGQSVLRDVADRIAGRQGQRDTRRAGAAGDATGATRPWEFGDTQAWSVPRTLLNAQLRRAGGDDRALDVSDVEIVETEQRTRAAVTLLVDTSWSMVAEGRWVPMKRTALALHQLVSTRFRGDDLSLITFGRHARTVDLAELIGLEGVYMQGTNLHHALLLARERLARRPDATPVVLVVTDGEPTAHLERDGEAFFDYPPSPHTLRATVDGLDRLIGMDAAFTFFVLGDDPGLLSFVNRLARRAGGRVVQPDLDGLGAEVVSDYLRRRTG</sequence>